<organism evidence="1 2">
    <name type="scientific">Coleofasciculus chthonoplastes PCC 7420</name>
    <dbReference type="NCBI Taxonomy" id="118168"/>
    <lineage>
        <taxon>Bacteria</taxon>
        <taxon>Bacillati</taxon>
        <taxon>Cyanobacteriota</taxon>
        <taxon>Cyanophyceae</taxon>
        <taxon>Coleofasciculales</taxon>
        <taxon>Coleofasciculaceae</taxon>
        <taxon>Coleofasciculus</taxon>
    </lineage>
</organism>
<gene>
    <name evidence="1" type="ORF">MC7420_3450</name>
</gene>
<dbReference type="HOGENOM" id="CLU_3232171_0_0_3"/>
<reference evidence="1 2" key="1">
    <citation type="submission" date="2008-07" db="EMBL/GenBank/DDBJ databases">
        <authorList>
            <person name="Tandeau de Marsac N."/>
            <person name="Ferriera S."/>
            <person name="Johnson J."/>
            <person name="Kravitz S."/>
            <person name="Beeson K."/>
            <person name="Sutton G."/>
            <person name="Rogers Y.-H."/>
            <person name="Friedman R."/>
            <person name="Frazier M."/>
            <person name="Venter J.C."/>
        </authorList>
    </citation>
    <scope>NUCLEOTIDE SEQUENCE [LARGE SCALE GENOMIC DNA]</scope>
    <source>
        <strain evidence="1 2">PCC 7420</strain>
    </source>
</reference>
<sequence>MTPRIFRYPPTPYFVEGVAPRDSGGKFYTEYHDLYATSRLAKF</sequence>
<evidence type="ECO:0000313" key="1">
    <source>
        <dbReference type="EMBL" id="EDX71335.1"/>
    </source>
</evidence>
<evidence type="ECO:0000313" key="2">
    <source>
        <dbReference type="Proteomes" id="UP000003835"/>
    </source>
</evidence>
<proteinExistence type="predicted"/>
<dbReference type="AlphaFoldDB" id="B4W3H5"/>
<dbReference type="EMBL" id="DS989874">
    <property type="protein sequence ID" value="EDX71335.1"/>
    <property type="molecule type" value="Genomic_DNA"/>
</dbReference>
<protein>
    <submittedName>
        <fullName evidence="1">Uncharacterized protein</fullName>
    </submittedName>
</protein>
<accession>B4W3H5</accession>
<dbReference type="Proteomes" id="UP000003835">
    <property type="component" value="Unassembled WGS sequence"/>
</dbReference>
<keyword evidence="2" id="KW-1185">Reference proteome</keyword>
<name>B4W3H5_9CYAN</name>